<dbReference type="InterPro" id="IPR023393">
    <property type="entry name" value="START-like_dom_sf"/>
</dbReference>
<sequence>MAQRTESRIWIEASPPEILQVIADLQSYPQWSEGITSVEILESENGRPIRARFVLDAGIIKDTYELAYTWNDTSSVSWTLVGATVLTVMDGSYSLNAADNGDTEVSYALTVDIKMPMLGMLKRKAEQTIVETALKGLKVRVESHGATSR</sequence>
<dbReference type="PANTHER" id="PTHR39683:SF4">
    <property type="entry name" value="COENZYME Q-BINDING PROTEIN COQ10 START DOMAIN-CONTAINING PROTEIN"/>
    <property type="match status" value="1"/>
</dbReference>
<dbReference type="InterPro" id="IPR005031">
    <property type="entry name" value="COQ10_START"/>
</dbReference>
<proteinExistence type="predicted"/>
<evidence type="ECO:0000259" key="1">
    <source>
        <dbReference type="Pfam" id="PF03364"/>
    </source>
</evidence>
<accession>A0A6J7GDH6</accession>
<protein>
    <submittedName>
        <fullName evidence="2">Unannotated protein</fullName>
    </submittedName>
</protein>
<dbReference type="Pfam" id="PF03364">
    <property type="entry name" value="Polyketide_cyc"/>
    <property type="match status" value="1"/>
</dbReference>
<reference evidence="2" key="1">
    <citation type="submission" date="2020-05" db="EMBL/GenBank/DDBJ databases">
        <authorList>
            <person name="Chiriac C."/>
            <person name="Salcher M."/>
            <person name="Ghai R."/>
            <person name="Kavagutti S V."/>
        </authorList>
    </citation>
    <scope>NUCLEOTIDE SEQUENCE</scope>
</reference>
<feature type="domain" description="Coenzyme Q-binding protein COQ10 START" evidence="1">
    <location>
        <begin position="11"/>
        <end position="137"/>
    </location>
</feature>
<dbReference type="AlphaFoldDB" id="A0A6J7GDH6"/>
<dbReference type="PANTHER" id="PTHR39683">
    <property type="entry name" value="CONSERVED PROTEIN TB16.3"/>
    <property type="match status" value="1"/>
</dbReference>
<organism evidence="2">
    <name type="scientific">freshwater metagenome</name>
    <dbReference type="NCBI Taxonomy" id="449393"/>
    <lineage>
        <taxon>unclassified sequences</taxon>
        <taxon>metagenomes</taxon>
        <taxon>ecological metagenomes</taxon>
    </lineage>
</organism>
<gene>
    <name evidence="2" type="ORF">UFOPK3495_01192</name>
</gene>
<dbReference type="CDD" id="cd07819">
    <property type="entry name" value="SRPBCC_2"/>
    <property type="match status" value="1"/>
</dbReference>
<dbReference type="SUPFAM" id="SSF55961">
    <property type="entry name" value="Bet v1-like"/>
    <property type="match status" value="1"/>
</dbReference>
<evidence type="ECO:0000313" key="2">
    <source>
        <dbReference type="EMBL" id="CAB4904954.1"/>
    </source>
</evidence>
<name>A0A6J7GDH6_9ZZZZ</name>
<dbReference type="EMBL" id="CAFBMC010000069">
    <property type="protein sequence ID" value="CAB4904954.1"/>
    <property type="molecule type" value="Genomic_DNA"/>
</dbReference>
<dbReference type="Gene3D" id="3.30.530.20">
    <property type="match status" value="1"/>
</dbReference>